<evidence type="ECO:0000256" key="1">
    <source>
        <dbReference type="ARBA" id="ARBA00001947"/>
    </source>
</evidence>
<dbReference type="Pfam" id="PF01432">
    <property type="entry name" value="Peptidase_M3"/>
    <property type="match status" value="1"/>
</dbReference>
<comment type="caution">
    <text evidence="8">The sequence shown here is derived from an EMBL/GenBank/DDBJ whole genome shotgun (WGS) entry which is preliminary data.</text>
</comment>
<sequence length="587" mass="64584">MYDSRDDVPETHRFDLTRIFDGREDWADAADALAESIETFDTDRPVGDVLADFEALSARDHRLRTYASLRADVATGDDDRAADRDRAERLHGDVMRVRDDVERRVREADYRGAVPSRFSRYVADIERRADRALDPAASDLLAALDDVLDAPKRVHRALVDRDFDPPEIEVDGEAVVLTRSERSRIQSEGDRDVRRRAFEAVREAFRDRRATLAANLDTMARRNVRLADARGYDSALDAALAGDDPYVACRPQGRLPTDTYDALVAGVRANLDPKHRLQRLRREALGVETLRPWDLQAAPVDGDAPRYDFDEARDLILDAVSPLGEAYRARLEVVFGERRVDAFDHAGKTERGAGYATHAPGAGPFVLARWDGSLGHLFLLAHELGHAVHSSFADDAQPHVTSGIPGPTAELPSKLHEVLLVDQLLDATTGDERAAVATRAMRSVGANLFYSARWSAFTHHLHERVAAGDRLTADWLDETYGDLFAEFDPVVAQTDGLRAGWTTGLYGVPLYHHYPYILGTAGALAVADGLGGKTDPTDYVAFLEAGTSAPAVELLADLGVDAASESAVSRAVSRFDDYVDAFADSTW</sequence>
<dbReference type="Proteomes" id="UP001595660">
    <property type="component" value="Unassembled WGS sequence"/>
</dbReference>
<accession>A0ABD5NI30</accession>
<comment type="cofactor">
    <cofactor evidence="1">
        <name>Zn(2+)</name>
        <dbReference type="ChEBI" id="CHEBI:29105"/>
    </cofactor>
</comment>
<evidence type="ECO:0000256" key="2">
    <source>
        <dbReference type="ARBA" id="ARBA00022670"/>
    </source>
</evidence>
<dbReference type="EMBL" id="JBHRWN010000002">
    <property type="protein sequence ID" value="MFC3478760.1"/>
    <property type="molecule type" value="Genomic_DNA"/>
</dbReference>
<dbReference type="GO" id="GO:0046872">
    <property type="term" value="F:metal ion binding"/>
    <property type="evidence" value="ECO:0007669"/>
    <property type="project" value="UniProtKB-KW"/>
</dbReference>
<dbReference type="InterPro" id="IPR001567">
    <property type="entry name" value="Pept_M3A_M3B_dom"/>
</dbReference>
<feature type="domain" description="Peptidase M3A/M3B catalytic" evidence="7">
    <location>
        <begin position="187"/>
        <end position="572"/>
    </location>
</feature>
<name>A0ABD5NI30_9EURY</name>
<dbReference type="Gene3D" id="1.10.1370.20">
    <property type="entry name" value="Oligoendopeptidase f, C-terminal domain"/>
    <property type="match status" value="1"/>
</dbReference>
<protein>
    <submittedName>
        <fullName evidence="8">M3 family oligoendopeptidase</fullName>
    </submittedName>
</protein>
<evidence type="ECO:0000256" key="6">
    <source>
        <dbReference type="ARBA" id="ARBA00023049"/>
    </source>
</evidence>
<dbReference type="AlphaFoldDB" id="A0ABD5NI30"/>
<evidence type="ECO:0000256" key="4">
    <source>
        <dbReference type="ARBA" id="ARBA00022801"/>
    </source>
</evidence>
<reference evidence="8 9" key="1">
    <citation type="journal article" date="2019" name="Int. J. Syst. Evol. Microbiol.">
        <title>The Global Catalogue of Microorganisms (GCM) 10K type strain sequencing project: providing services to taxonomists for standard genome sequencing and annotation.</title>
        <authorList>
            <consortium name="The Broad Institute Genomics Platform"/>
            <consortium name="The Broad Institute Genome Sequencing Center for Infectious Disease"/>
            <person name="Wu L."/>
            <person name="Ma J."/>
        </authorList>
    </citation>
    <scope>NUCLEOTIDE SEQUENCE [LARGE SCALE GENOMIC DNA]</scope>
    <source>
        <strain evidence="8 9">CGMCC 1.12562</strain>
    </source>
</reference>
<organism evidence="8 9">
    <name type="scientific">Halobacterium litoreum</name>
    <dbReference type="NCBI Taxonomy" id="2039234"/>
    <lineage>
        <taxon>Archaea</taxon>
        <taxon>Methanobacteriati</taxon>
        <taxon>Methanobacteriota</taxon>
        <taxon>Stenosarchaea group</taxon>
        <taxon>Halobacteria</taxon>
        <taxon>Halobacteriales</taxon>
        <taxon>Halobacteriaceae</taxon>
        <taxon>Halobacterium</taxon>
    </lineage>
</organism>
<evidence type="ECO:0000313" key="9">
    <source>
        <dbReference type="Proteomes" id="UP001595660"/>
    </source>
</evidence>
<keyword evidence="3" id="KW-0479">Metal-binding</keyword>
<proteinExistence type="predicted"/>
<dbReference type="SUPFAM" id="SSF55486">
    <property type="entry name" value="Metalloproteases ('zincins'), catalytic domain"/>
    <property type="match status" value="1"/>
</dbReference>
<keyword evidence="5" id="KW-0862">Zinc</keyword>
<evidence type="ECO:0000313" key="8">
    <source>
        <dbReference type="EMBL" id="MFC3478760.1"/>
    </source>
</evidence>
<keyword evidence="9" id="KW-1185">Reference proteome</keyword>
<dbReference type="GO" id="GO:0006508">
    <property type="term" value="P:proteolysis"/>
    <property type="evidence" value="ECO:0007669"/>
    <property type="project" value="UniProtKB-KW"/>
</dbReference>
<evidence type="ECO:0000256" key="5">
    <source>
        <dbReference type="ARBA" id="ARBA00022833"/>
    </source>
</evidence>
<evidence type="ECO:0000259" key="7">
    <source>
        <dbReference type="Pfam" id="PF01432"/>
    </source>
</evidence>
<dbReference type="GeneID" id="69118225"/>
<keyword evidence="2" id="KW-0645">Protease</keyword>
<dbReference type="InterPro" id="IPR042088">
    <property type="entry name" value="OligoPept_F_C"/>
</dbReference>
<dbReference type="GO" id="GO:0008237">
    <property type="term" value="F:metallopeptidase activity"/>
    <property type="evidence" value="ECO:0007669"/>
    <property type="project" value="UniProtKB-KW"/>
</dbReference>
<keyword evidence="4" id="KW-0378">Hydrolase</keyword>
<evidence type="ECO:0000256" key="3">
    <source>
        <dbReference type="ARBA" id="ARBA00022723"/>
    </source>
</evidence>
<gene>
    <name evidence="8" type="ORF">ACFOKC_13605</name>
</gene>
<keyword evidence="6" id="KW-0482">Metalloprotease</keyword>
<dbReference type="RefSeq" id="WP_232569847.1">
    <property type="nucleotide sequence ID" value="NZ_CP089466.1"/>
</dbReference>